<feature type="transmembrane region" description="Helical" evidence="1">
    <location>
        <begin position="76"/>
        <end position="99"/>
    </location>
</feature>
<evidence type="ECO:0000256" key="1">
    <source>
        <dbReference type="SAM" id="Phobius"/>
    </source>
</evidence>
<keyword evidence="3" id="KW-1185">Reference proteome</keyword>
<gene>
    <name evidence="2" type="ORF">AR1Y2_2543</name>
</gene>
<proteinExistence type="predicted"/>
<feature type="transmembrane region" description="Helical" evidence="1">
    <location>
        <begin position="37"/>
        <end position="55"/>
    </location>
</feature>
<name>A0A4P8IGT1_9FIRM</name>
<dbReference type="EMBL" id="CP040058">
    <property type="protein sequence ID" value="QCP35997.1"/>
    <property type="molecule type" value="Genomic_DNA"/>
</dbReference>
<organism evidence="2 3">
    <name type="scientific">Anaerostipes rhamnosivorans</name>
    <dbReference type="NCBI Taxonomy" id="1229621"/>
    <lineage>
        <taxon>Bacteria</taxon>
        <taxon>Bacillati</taxon>
        <taxon>Bacillota</taxon>
        <taxon>Clostridia</taxon>
        <taxon>Lachnospirales</taxon>
        <taxon>Lachnospiraceae</taxon>
        <taxon>Anaerostipes</taxon>
    </lineage>
</organism>
<keyword evidence="1" id="KW-0472">Membrane</keyword>
<dbReference type="RefSeq" id="WP_137329285.1">
    <property type="nucleotide sequence ID" value="NZ_CP040058.1"/>
</dbReference>
<evidence type="ECO:0000313" key="3">
    <source>
        <dbReference type="Proteomes" id="UP000298653"/>
    </source>
</evidence>
<dbReference type="KEGG" id="arf:AR1Y2_2543"/>
<dbReference type="Proteomes" id="UP000298653">
    <property type="component" value="Chromosome"/>
</dbReference>
<dbReference type="OrthoDB" id="2060160at2"/>
<evidence type="ECO:0000313" key="2">
    <source>
        <dbReference type="EMBL" id="QCP35997.1"/>
    </source>
</evidence>
<reference evidence="2 3" key="1">
    <citation type="submission" date="2019-05" db="EMBL/GenBank/DDBJ databases">
        <title>Complete genome sequencing of Anaerostipes rhamnosivorans.</title>
        <authorList>
            <person name="Bui T.P.N."/>
            <person name="de Vos W.M."/>
        </authorList>
    </citation>
    <scope>NUCLEOTIDE SEQUENCE [LARGE SCALE GENOMIC DNA]</scope>
    <source>
        <strain evidence="2 3">1y2</strain>
    </source>
</reference>
<dbReference type="AlphaFoldDB" id="A0A4P8IGT1"/>
<feature type="transmembrane region" description="Helical" evidence="1">
    <location>
        <begin position="105"/>
        <end position="123"/>
    </location>
</feature>
<protein>
    <submittedName>
        <fullName evidence="2">Uncharacterized protein</fullName>
    </submittedName>
</protein>
<feature type="transmembrane region" description="Helical" evidence="1">
    <location>
        <begin position="7"/>
        <end position="25"/>
    </location>
</feature>
<keyword evidence="1" id="KW-0812">Transmembrane</keyword>
<sequence>MGLYKKLEKVLWAVLILMFVFSLVFDWVKDFVGSSTSFTDVAFVLTIISGAALLLERFLVGPGRGKNYTATESFALLLVFVYMFVMMFQAKGLLTLSILGNDQRSLWILAPALALLWFTKTIAPEIEQKDKERIEKQKKKFKNRDR</sequence>
<keyword evidence="1" id="KW-1133">Transmembrane helix</keyword>
<accession>A0A4P8IGT1</accession>